<evidence type="ECO:0000313" key="2">
    <source>
        <dbReference type="Proteomes" id="UP000789366"/>
    </source>
</evidence>
<dbReference type="Proteomes" id="UP000789366">
    <property type="component" value="Unassembled WGS sequence"/>
</dbReference>
<dbReference type="EMBL" id="CAJVPW010040783">
    <property type="protein sequence ID" value="CAG8746890.1"/>
    <property type="molecule type" value="Genomic_DNA"/>
</dbReference>
<reference evidence="1" key="1">
    <citation type="submission" date="2021-06" db="EMBL/GenBank/DDBJ databases">
        <authorList>
            <person name="Kallberg Y."/>
            <person name="Tangrot J."/>
            <person name="Rosling A."/>
        </authorList>
    </citation>
    <scope>NUCLEOTIDE SEQUENCE</scope>
    <source>
        <strain evidence="1">28 12/20/2015</strain>
    </source>
</reference>
<feature type="non-terminal residue" evidence="1">
    <location>
        <position position="396"/>
    </location>
</feature>
<name>A0ACA9QDI2_9GLOM</name>
<accession>A0ACA9QDI2</accession>
<protein>
    <submittedName>
        <fullName evidence="1">16762_t:CDS:1</fullName>
    </submittedName>
</protein>
<gene>
    <name evidence="1" type="ORF">SPELUC_LOCUS14191</name>
</gene>
<keyword evidence="2" id="KW-1185">Reference proteome</keyword>
<comment type="caution">
    <text evidence="1">The sequence shown here is derived from an EMBL/GenBank/DDBJ whole genome shotgun (WGS) entry which is preliminary data.</text>
</comment>
<proteinExistence type="predicted"/>
<organism evidence="1 2">
    <name type="scientific">Cetraspora pellucida</name>
    <dbReference type="NCBI Taxonomy" id="1433469"/>
    <lineage>
        <taxon>Eukaryota</taxon>
        <taxon>Fungi</taxon>
        <taxon>Fungi incertae sedis</taxon>
        <taxon>Mucoromycota</taxon>
        <taxon>Glomeromycotina</taxon>
        <taxon>Glomeromycetes</taxon>
        <taxon>Diversisporales</taxon>
        <taxon>Gigasporaceae</taxon>
        <taxon>Cetraspora</taxon>
    </lineage>
</organism>
<evidence type="ECO:0000313" key="1">
    <source>
        <dbReference type="EMBL" id="CAG8746890.1"/>
    </source>
</evidence>
<sequence length="396" mass="44734">MDCGVNFPKIKLTNRPCHSQLKSKKRGRPRNSGSNNSSSLPDGHFCLTSFHKYQPRVKMIKHATNINDNDQEIIITYEETTFIAVTHYQNDAVNSLKKNYNPHAKGFKDMDSKDLSYDQFYYSDDIELSGNDSQNEFDFDDSDFECADENLRKKIGLDNDSYFNSISSTCGATSLNLSTSENSTAATNKINKQNFPDRISDEGIRSRQLSIYHSDCRAKIVKPTSYTLKDQKQDISISENTISAHEIRNWLDLNTNSNLKNSSSSKLHPKLDKSILIPSFKLFDPLITPTSSYKTDQQSAITGFPWIAKRADNEYNRDINMTQKQFILNTFQLKNGSKDDSKNNLKDDDSKDNLKDGSKDNAKDGSKDNAKDGSKYNAKDGSKYNAKDGSKSSIKD</sequence>